<protein>
    <submittedName>
        <fullName evidence="2">Uncharacterized protein</fullName>
    </submittedName>
</protein>
<dbReference type="AlphaFoldDB" id="A0A1Y2HJF5"/>
<accession>A0A1Y2HJF5</accession>
<evidence type="ECO:0000313" key="3">
    <source>
        <dbReference type="Proteomes" id="UP000193411"/>
    </source>
</evidence>
<keyword evidence="3" id="KW-1185">Reference proteome</keyword>
<comment type="caution">
    <text evidence="2">The sequence shown here is derived from an EMBL/GenBank/DDBJ whole genome shotgun (WGS) entry which is preliminary data.</text>
</comment>
<feature type="region of interest" description="Disordered" evidence="1">
    <location>
        <begin position="1"/>
        <end position="20"/>
    </location>
</feature>
<feature type="compositionally biased region" description="Polar residues" evidence="1">
    <location>
        <begin position="114"/>
        <end position="126"/>
    </location>
</feature>
<feature type="compositionally biased region" description="Pro residues" evidence="1">
    <location>
        <begin position="11"/>
        <end position="20"/>
    </location>
</feature>
<sequence length="286" mass="29004">MNSIQGAAASPAPPAPLPLPLPSPSPVATLARSLALTPAEKLNLILHQTLLVLSFLRRNAKFSATPMPHLCPSPYAGANAQIVATLDSSAIGAHHAASSPASAPGQDGPGASSVNSSGAQSTSVNGSRERDDYLDRCARLFAWAGQPPAVRVSTPISHSPSMDEDALLSAAVTGGNTHLSIHVETAAMNNGTSDRDDDDQASIDATSLIQSVAAQPAAAAESAPLLASAAAAADLPEQPTTSSAATTVPPSPEPGQSAATKKPTPQPTQHQSHHIALPCNRPDPRI</sequence>
<dbReference type="Proteomes" id="UP000193411">
    <property type="component" value="Unassembled WGS sequence"/>
</dbReference>
<feature type="region of interest" description="Disordered" evidence="1">
    <location>
        <begin position="95"/>
        <end position="129"/>
    </location>
</feature>
<gene>
    <name evidence="2" type="ORF">BCR44DRAFT_1142503</name>
</gene>
<feature type="compositionally biased region" description="Low complexity" evidence="1">
    <location>
        <begin position="95"/>
        <end position="113"/>
    </location>
</feature>
<feature type="region of interest" description="Disordered" evidence="1">
    <location>
        <begin position="216"/>
        <end position="286"/>
    </location>
</feature>
<evidence type="ECO:0000313" key="2">
    <source>
        <dbReference type="EMBL" id="ORZ34695.1"/>
    </source>
</evidence>
<name>A0A1Y2HJF5_9FUNG</name>
<evidence type="ECO:0000256" key="1">
    <source>
        <dbReference type="SAM" id="MobiDB-lite"/>
    </source>
</evidence>
<proteinExistence type="predicted"/>
<feature type="compositionally biased region" description="Low complexity" evidence="1">
    <location>
        <begin position="216"/>
        <end position="248"/>
    </location>
</feature>
<organism evidence="2 3">
    <name type="scientific">Catenaria anguillulae PL171</name>
    <dbReference type="NCBI Taxonomy" id="765915"/>
    <lineage>
        <taxon>Eukaryota</taxon>
        <taxon>Fungi</taxon>
        <taxon>Fungi incertae sedis</taxon>
        <taxon>Blastocladiomycota</taxon>
        <taxon>Blastocladiomycetes</taxon>
        <taxon>Blastocladiales</taxon>
        <taxon>Catenariaceae</taxon>
        <taxon>Catenaria</taxon>
    </lineage>
</organism>
<reference evidence="2 3" key="1">
    <citation type="submission" date="2016-07" db="EMBL/GenBank/DDBJ databases">
        <title>Pervasive Adenine N6-methylation of Active Genes in Fungi.</title>
        <authorList>
            <consortium name="DOE Joint Genome Institute"/>
            <person name="Mondo S.J."/>
            <person name="Dannebaum R.O."/>
            <person name="Kuo R.C."/>
            <person name="Labutti K."/>
            <person name="Haridas S."/>
            <person name="Kuo A."/>
            <person name="Salamov A."/>
            <person name="Ahrendt S.R."/>
            <person name="Lipzen A."/>
            <person name="Sullivan W."/>
            <person name="Andreopoulos W.B."/>
            <person name="Clum A."/>
            <person name="Lindquist E."/>
            <person name="Daum C."/>
            <person name="Ramamoorthy G.K."/>
            <person name="Gryganskyi A."/>
            <person name="Culley D."/>
            <person name="Magnuson J.K."/>
            <person name="James T.Y."/>
            <person name="O'Malley M.A."/>
            <person name="Stajich J.E."/>
            <person name="Spatafora J.W."/>
            <person name="Visel A."/>
            <person name="Grigoriev I.V."/>
        </authorList>
    </citation>
    <scope>NUCLEOTIDE SEQUENCE [LARGE SCALE GENOMIC DNA]</scope>
    <source>
        <strain evidence="2 3">PL171</strain>
    </source>
</reference>
<dbReference type="EMBL" id="MCFL01000026">
    <property type="protein sequence ID" value="ORZ34695.1"/>
    <property type="molecule type" value="Genomic_DNA"/>
</dbReference>